<dbReference type="Proteomes" id="UP000410492">
    <property type="component" value="Unassembled WGS sequence"/>
</dbReference>
<proteinExistence type="predicted"/>
<name>A0A653DL96_CALMS</name>
<evidence type="ECO:0000313" key="1">
    <source>
        <dbReference type="EMBL" id="VEN60597.1"/>
    </source>
</evidence>
<organism evidence="1 2">
    <name type="scientific">Callosobruchus maculatus</name>
    <name type="common">Southern cowpea weevil</name>
    <name type="synonym">Pulse bruchid</name>
    <dbReference type="NCBI Taxonomy" id="64391"/>
    <lineage>
        <taxon>Eukaryota</taxon>
        <taxon>Metazoa</taxon>
        <taxon>Ecdysozoa</taxon>
        <taxon>Arthropoda</taxon>
        <taxon>Hexapoda</taxon>
        <taxon>Insecta</taxon>
        <taxon>Pterygota</taxon>
        <taxon>Neoptera</taxon>
        <taxon>Endopterygota</taxon>
        <taxon>Coleoptera</taxon>
        <taxon>Polyphaga</taxon>
        <taxon>Cucujiformia</taxon>
        <taxon>Chrysomeloidea</taxon>
        <taxon>Chrysomelidae</taxon>
        <taxon>Bruchinae</taxon>
        <taxon>Bruchini</taxon>
        <taxon>Callosobruchus</taxon>
    </lineage>
</organism>
<evidence type="ECO:0000313" key="2">
    <source>
        <dbReference type="Proteomes" id="UP000410492"/>
    </source>
</evidence>
<dbReference type="EMBL" id="CAACVG010012644">
    <property type="protein sequence ID" value="VEN60597.1"/>
    <property type="molecule type" value="Genomic_DNA"/>
</dbReference>
<keyword evidence="2" id="KW-1185">Reference proteome</keyword>
<dbReference type="AlphaFoldDB" id="A0A653DL96"/>
<accession>A0A653DL96</accession>
<protein>
    <submittedName>
        <fullName evidence="1">Uncharacterized protein</fullName>
    </submittedName>
</protein>
<gene>
    <name evidence="1" type="ORF">CALMAC_LOCUS18243</name>
</gene>
<reference evidence="1 2" key="1">
    <citation type="submission" date="2019-01" db="EMBL/GenBank/DDBJ databases">
        <authorList>
            <person name="Sayadi A."/>
        </authorList>
    </citation>
    <scope>NUCLEOTIDE SEQUENCE [LARGE SCALE GENOMIC DNA]</scope>
</reference>
<sequence>MESIDFCSEVFPHHFLFKRGNNLFLRCKNKTVLPIFFRNENKSTNVMPRKPRYTQQKLHKRATCFHKLIHHTFSTLKIANLHICININYLHELGPSDFSPKHTPY</sequence>